<feature type="region of interest" description="Disordered" evidence="1">
    <location>
        <begin position="21"/>
        <end position="111"/>
    </location>
</feature>
<sequence length="111" mass="11896">MRAPNPANPDLKAAQHLRATLHKGRALSEQRAERVGYQTRRASTPEQAGPDDYTGSELAPYTGRPGALDAFSKPSLIGGQRRAHRVASQYTEGDVPKASTPARQHHAGGNS</sequence>
<dbReference type="EMBL" id="JBHUEJ010000002">
    <property type="protein sequence ID" value="MFD1709061.1"/>
    <property type="molecule type" value="Genomic_DNA"/>
</dbReference>
<dbReference type="Proteomes" id="UP001597304">
    <property type="component" value="Unassembled WGS sequence"/>
</dbReference>
<evidence type="ECO:0000256" key="1">
    <source>
        <dbReference type="SAM" id="MobiDB-lite"/>
    </source>
</evidence>
<name>A0ABW4KQF3_9BURK</name>
<protein>
    <submittedName>
        <fullName evidence="2">Uncharacterized protein</fullName>
    </submittedName>
</protein>
<gene>
    <name evidence="2" type="ORF">ACFSF0_00420</name>
</gene>
<evidence type="ECO:0000313" key="2">
    <source>
        <dbReference type="EMBL" id="MFD1709061.1"/>
    </source>
</evidence>
<organism evidence="2 3">
    <name type="scientific">Ottowia flava</name>
    <dbReference type="NCBI Taxonomy" id="2675430"/>
    <lineage>
        <taxon>Bacteria</taxon>
        <taxon>Pseudomonadati</taxon>
        <taxon>Pseudomonadota</taxon>
        <taxon>Betaproteobacteria</taxon>
        <taxon>Burkholderiales</taxon>
        <taxon>Comamonadaceae</taxon>
        <taxon>Ottowia</taxon>
    </lineage>
</organism>
<evidence type="ECO:0000313" key="3">
    <source>
        <dbReference type="Proteomes" id="UP001597304"/>
    </source>
</evidence>
<keyword evidence="3" id="KW-1185">Reference proteome</keyword>
<proteinExistence type="predicted"/>
<dbReference type="RefSeq" id="WP_147914191.1">
    <property type="nucleotide sequence ID" value="NZ_JBHUEJ010000002.1"/>
</dbReference>
<reference evidence="3" key="1">
    <citation type="journal article" date="2019" name="Int. J. Syst. Evol. Microbiol.">
        <title>The Global Catalogue of Microorganisms (GCM) 10K type strain sequencing project: providing services to taxonomists for standard genome sequencing and annotation.</title>
        <authorList>
            <consortium name="The Broad Institute Genomics Platform"/>
            <consortium name="The Broad Institute Genome Sequencing Center for Infectious Disease"/>
            <person name="Wu L."/>
            <person name="Ma J."/>
        </authorList>
    </citation>
    <scope>NUCLEOTIDE SEQUENCE [LARGE SCALE GENOMIC DNA]</scope>
    <source>
        <strain evidence="3">LMG 29247</strain>
    </source>
</reference>
<comment type="caution">
    <text evidence="2">The sequence shown here is derived from an EMBL/GenBank/DDBJ whole genome shotgun (WGS) entry which is preliminary data.</text>
</comment>
<accession>A0ABW4KQF3</accession>